<dbReference type="Pfam" id="PF00440">
    <property type="entry name" value="TetR_N"/>
    <property type="match status" value="1"/>
</dbReference>
<dbReference type="SUPFAM" id="SSF46689">
    <property type="entry name" value="Homeodomain-like"/>
    <property type="match status" value="1"/>
</dbReference>
<name>A0ABT6L347_9MYCO</name>
<feature type="domain" description="HTH tetR-type" evidence="3">
    <location>
        <begin position="27"/>
        <end position="87"/>
    </location>
</feature>
<evidence type="ECO:0000313" key="5">
    <source>
        <dbReference type="Proteomes" id="UP001160130"/>
    </source>
</evidence>
<organism evidence="4 5">
    <name type="scientific">Mycolicibacterium frederiksbergense</name>
    <dbReference type="NCBI Taxonomy" id="117567"/>
    <lineage>
        <taxon>Bacteria</taxon>
        <taxon>Bacillati</taxon>
        <taxon>Actinomycetota</taxon>
        <taxon>Actinomycetes</taxon>
        <taxon>Mycobacteriales</taxon>
        <taxon>Mycobacteriaceae</taxon>
        <taxon>Mycolicibacterium</taxon>
    </lineage>
</organism>
<sequence length="216" mass="23647">MRDLQLASMSEAVEVPGRRPAVQRRSQVTASRVLDAALEILTESGAQGLTIAAVSERSGVSNGAIYHRFADRRQLLVEAHARFLNRLSESSEYRSAPWYSATDRQVFVSGFVAMFLAAVADNRALLFVFVSLGRDDPDMWADGVAWSRSLARAFSRVLTERFGCSAAAADTAFRMVYSNAFLPVVFGTDEITSVGMDSAVRAEHLATAVEAVLERY</sequence>
<dbReference type="PRINTS" id="PR00455">
    <property type="entry name" value="HTHTETR"/>
</dbReference>
<dbReference type="EMBL" id="JARXVE010000006">
    <property type="protein sequence ID" value="MDH6197328.1"/>
    <property type="molecule type" value="Genomic_DNA"/>
</dbReference>
<reference evidence="4 5" key="1">
    <citation type="submission" date="2023-04" db="EMBL/GenBank/DDBJ databases">
        <title>Forest soil microbial communities from Buena Vista Peninsula, Colon Province, Panama.</title>
        <authorList>
            <person name="Bouskill N."/>
        </authorList>
    </citation>
    <scope>NUCLEOTIDE SEQUENCE [LARGE SCALE GENOMIC DNA]</scope>
    <source>
        <strain evidence="4 5">AC80</strain>
    </source>
</reference>
<evidence type="ECO:0000313" key="4">
    <source>
        <dbReference type="EMBL" id="MDH6197328.1"/>
    </source>
</evidence>
<protein>
    <submittedName>
        <fullName evidence="4">AcrR family transcriptional regulator</fullName>
    </submittedName>
</protein>
<proteinExistence type="predicted"/>
<dbReference type="InterPro" id="IPR009057">
    <property type="entry name" value="Homeodomain-like_sf"/>
</dbReference>
<accession>A0ABT6L347</accession>
<dbReference type="PANTHER" id="PTHR30055:SF226">
    <property type="entry name" value="HTH-TYPE TRANSCRIPTIONAL REGULATOR PKSA"/>
    <property type="match status" value="1"/>
</dbReference>
<dbReference type="PROSITE" id="PS50977">
    <property type="entry name" value="HTH_TETR_2"/>
    <property type="match status" value="1"/>
</dbReference>
<keyword evidence="5" id="KW-1185">Reference proteome</keyword>
<dbReference type="Proteomes" id="UP001160130">
    <property type="component" value="Unassembled WGS sequence"/>
</dbReference>
<gene>
    <name evidence="4" type="ORF">M2272_003981</name>
</gene>
<dbReference type="InterPro" id="IPR001647">
    <property type="entry name" value="HTH_TetR"/>
</dbReference>
<evidence type="ECO:0000259" key="3">
    <source>
        <dbReference type="PROSITE" id="PS50977"/>
    </source>
</evidence>
<evidence type="ECO:0000256" key="2">
    <source>
        <dbReference type="PROSITE-ProRule" id="PRU00335"/>
    </source>
</evidence>
<dbReference type="InterPro" id="IPR050109">
    <property type="entry name" value="HTH-type_TetR-like_transc_reg"/>
</dbReference>
<dbReference type="Gene3D" id="1.10.357.10">
    <property type="entry name" value="Tetracycline Repressor, domain 2"/>
    <property type="match status" value="1"/>
</dbReference>
<keyword evidence="1 2" id="KW-0238">DNA-binding</keyword>
<evidence type="ECO:0000256" key="1">
    <source>
        <dbReference type="ARBA" id="ARBA00023125"/>
    </source>
</evidence>
<comment type="caution">
    <text evidence="4">The sequence shown here is derived from an EMBL/GenBank/DDBJ whole genome shotgun (WGS) entry which is preliminary data.</text>
</comment>
<feature type="DNA-binding region" description="H-T-H motif" evidence="2">
    <location>
        <begin position="50"/>
        <end position="69"/>
    </location>
</feature>
<dbReference type="PANTHER" id="PTHR30055">
    <property type="entry name" value="HTH-TYPE TRANSCRIPTIONAL REGULATOR RUTR"/>
    <property type="match status" value="1"/>
</dbReference>